<comment type="caution">
    <text evidence="2">The sequence shown here is derived from an EMBL/GenBank/DDBJ whole genome shotgun (WGS) entry which is preliminary data.</text>
</comment>
<dbReference type="AlphaFoldDB" id="A0A4Q2UMZ7"/>
<keyword evidence="1" id="KW-0732">Signal</keyword>
<organism evidence="2 3">
    <name type="scientific">Spirosoma sordidisoli</name>
    <dbReference type="NCBI Taxonomy" id="2502893"/>
    <lineage>
        <taxon>Bacteria</taxon>
        <taxon>Pseudomonadati</taxon>
        <taxon>Bacteroidota</taxon>
        <taxon>Cytophagia</taxon>
        <taxon>Cytophagales</taxon>
        <taxon>Cytophagaceae</taxon>
        <taxon>Spirosoma</taxon>
    </lineage>
</organism>
<feature type="signal peptide" evidence="1">
    <location>
        <begin position="1"/>
        <end position="19"/>
    </location>
</feature>
<evidence type="ECO:0000313" key="2">
    <source>
        <dbReference type="EMBL" id="RYC70172.1"/>
    </source>
</evidence>
<feature type="chain" id="PRO_5020773149" evidence="1">
    <location>
        <begin position="20"/>
        <end position="133"/>
    </location>
</feature>
<dbReference type="RefSeq" id="WP_129601382.1">
    <property type="nucleotide sequence ID" value="NZ_SBLB01000002.1"/>
</dbReference>
<dbReference type="EMBL" id="SBLB01000002">
    <property type="protein sequence ID" value="RYC70172.1"/>
    <property type="molecule type" value="Genomic_DNA"/>
</dbReference>
<dbReference type="Proteomes" id="UP000290407">
    <property type="component" value="Unassembled WGS sequence"/>
</dbReference>
<protein>
    <submittedName>
        <fullName evidence="2">Uncharacterized protein</fullName>
    </submittedName>
</protein>
<sequence>MIRLFSFLFLMMLSVAASAQVTGSSATTTSAPSLSASTAAETRARDEAFAAWKVRYATNRAWIADEIKAVRQELNKLRQAQPEPGQRLTDLLNGTIKRWNQEKTDYGDAEQFADCQEFFATLRTSIQNERTKK</sequence>
<reference evidence="2 3" key="1">
    <citation type="submission" date="2019-01" db="EMBL/GenBank/DDBJ databases">
        <title>Spirosoma flava sp. nov., a propanil-degrading bacterium isolated from herbicide-contaminated soil.</title>
        <authorList>
            <person name="Zhang L."/>
            <person name="Jiang J.-D."/>
        </authorList>
    </citation>
    <scope>NUCLEOTIDE SEQUENCE [LARGE SCALE GENOMIC DNA]</scope>
    <source>
        <strain evidence="2 3">TY50</strain>
    </source>
</reference>
<evidence type="ECO:0000256" key="1">
    <source>
        <dbReference type="SAM" id="SignalP"/>
    </source>
</evidence>
<gene>
    <name evidence="2" type="ORF">EQG79_09910</name>
</gene>
<accession>A0A4Q2UMZ7</accession>
<evidence type="ECO:0000313" key="3">
    <source>
        <dbReference type="Proteomes" id="UP000290407"/>
    </source>
</evidence>
<proteinExistence type="predicted"/>
<name>A0A4Q2UMZ7_9BACT</name>
<keyword evidence="3" id="KW-1185">Reference proteome</keyword>